<dbReference type="PROSITE" id="PS51257">
    <property type="entry name" value="PROKAR_LIPOPROTEIN"/>
    <property type="match status" value="1"/>
</dbReference>
<feature type="signal peptide" evidence="1">
    <location>
        <begin position="1"/>
        <end position="19"/>
    </location>
</feature>
<dbReference type="RefSeq" id="WP_211681087.1">
    <property type="nucleotide sequence ID" value="NZ_JAGRQH010000003.1"/>
</dbReference>
<evidence type="ECO:0000313" key="3">
    <source>
        <dbReference type="Proteomes" id="UP000677812"/>
    </source>
</evidence>
<organism evidence="2 3">
    <name type="scientific">Neokomagataea anthophila</name>
    <dbReference type="NCBI Taxonomy" id="2826925"/>
    <lineage>
        <taxon>Bacteria</taxon>
        <taxon>Pseudomonadati</taxon>
        <taxon>Pseudomonadota</taxon>
        <taxon>Alphaproteobacteria</taxon>
        <taxon>Acetobacterales</taxon>
        <taxon>Acetobacteraceae</taxon>
        <taxon>Neokomagataea</taxon>
    </lineage>
</organism>
<comment type="caution">
    <text evidence="2">The sequence shown here is derived from an EMBL/GenBank/DDBJ whole genome shotgun (WGS) entry which is preliminary data.</text>
</comment>
<keyword evidence="3" id="KW-1185">Reference proteome</keyword>
<dbReference type="Proteomes" id="UP000677812">
    <property type="component" value="Unassembled WGS sequence"/>
</dbReference>
<dbReference type="EMBL" id="JAGRQH010000003">
    <property type="protein sequence ID" value="MBR0559509.1"/>
    <property type="molecule type" value="Genomic_DNA"/>
</dbReference>
<evidence type="ECO:0000313" key="2">
    <source>
        <dbReference type="EMBL" id="MBR0559509.1"/>
    </source>
</evidence>
<proteinExistence type="predicted"/>
<gene>
    <name evidence="2" type="ORF">KB213_05495</name>
</gene>
<reference evidence="2 3" key="1">
    <citation type="submission" date="2021-04" db="EMBL/GenBank/DDBJ databases">
        <title>The complete genome sequence of Neokomagataea sp. TBRC 2177.</title>
        <authorList>
            <person name="Charoenyingcharoen P."/>
            <person name="Yukphan P."/>
        </authorList>
    </citation>
    <scope>NUCLEOTIDE SEQUENCE [LARGE SCALE GENOMIC DNA]</scope>
    <source>
        <strain evidence="2 3">TBRC 2177</strain>
    </source>
</reference>
<name>A0ABS5E6J3_9PROT</name>
<feature type="chain" id="PRO_5045954011" evidence="1">
    <location>
        <begin position="20"/>
        <end position="74"/>
    </location>
</feature>
<accession>A0ABS5E6J3</accession>
<evidence type="ECO:0000256" key="1">
    <source>
        <dbReference type="SAM" id="SignalP"/>
    </source>
</evidence>
<sequence>MMRSAVLLLLAMTFLSACAPRSQYSVCPVVVPWSRDDQRALMRDLEASKSPFITRAVQEDAGYRAWARGCRGRE</sequence>
<protein>
    <submittedName>
        <fullName evidence="2">Uncharacterized protein</fullName>
    </submittedName>
</protein>
<keyword evidence="1" id="KW-0732">Signal</keyword>